<comment type="caution">
    <text evidence="3">The sequence shown here is derived from an EMBL/GenBank/DDBJ whole genome shotgun (WGS) entry which is preliminary data.</text>
</comment>
<dbReference type="InterPro" id="IPR009045">
    <property type="entry name" value="Zn_M74/Hedgehog-like"/>
</dbReference>
<dbReference type="PANTHER" id="PTHR34385:SF1">
    <property type="entry name" value="PEPTIDOGLYCAN L-ALANYL-D-GLUTAMATE ENDOPEPTIDASE CWLK"/>
    <property type="match status" value="1"/>
</dbReference>
<dbReference type="InterPro" id="IPR003709">
    <property type="entry name" value="VanY-like_core_dom"/>
</dbReference>
<dbReference type="InterPro" id="IPR058193">
    <property type="entry name" value="VanY/YodJ_core_dom"/>
</dbReference>
<feature type="transmembrane region" description="Helical" evidence="1">
    <location>
        <begin position="6"/>
        <end position="27"/>
    </location>
</feature>
<evidence type="ECO:0000256" key="1">
    <source>
        <dbReference type="SAM" id="Phobius"/>
    </source>
</evidence>
<dbReference type="GO" id="GO:0004180">
    <property type="term" value="F:carboxypeptidase activity"/>
    <property type="evidence" value="ECO:0007669"/>
    <property type="project" value="UniProtKB-KW"/>
</dbReference>
<dbReference type="PANTHER" id="PTHR34385">
    <property type="entry name" value="D-ALANYL-D-ALANINE CARBOXYPEPTIDASE"/>
    <property type="match status" value="1"/>
</dbReference>
<dbReference type="RefSeq" id="WP_096633426.1">
    <property type="nucleotide sequence ID" value="NZ_NSGR01000005.1"/>
</dbReference>
<feature type="domain" description="D-alanyl-D-alanine carboxypeptidase-like core" evidence="2">
    <location>
        <begin position="91"/>
        <end position="226"/>
    </location>
</feature>
<keyword evidence="1" id="KW-0472">Membrane</keyword>
<accession>A0A854WSD8</accession>
<dbReference type="SUPFAM" id="SSF55166">
    <property type="entry name" value="Hedgehog/DD-peptidase"/>
    <property type="match status" value="1"/>
</dbReference>
<sequence>MKNKNLVLLAGKILVVFLFLSGLYLFIREDNPNQTIRQNKVNLTKDKKHTTSNKKITGLPKVSPKDWELVIVNRDHPTEEMNPTVADFNGIQLDSRIVEDAAGFLAAAQAIDPEEHVISGYRSVDTQAQLYQSYIDQEKANNPYLTDAEAEKLVQTYSQPAGASEHMTGLAMDMGTSNYLNQSHAETVKQIVALAADYGFVLRFPEGKENITGVGYEDWHYRYVGKASAKYMARHKLTLEEYITLLKENQ</sequence>
<dbReference type="AlphaFoldDB" id="A0A854WSD8"/>
<reference evidence="3 4" key="1">
    <citation type="submission" date="2016-06" db="EMBL/GenBank/DDBJ databases">
        <authorList>
            <person name="Haines A.N."/>
            <person name="Council K.R."/>
        </authorList>
    </citation>
    <scope>NUCLEOTIDE SEQUENCE [LARGE SCALE GENOMIC DNA]</scope>
    <source>
        <strain evidence="3 4">SP158-29</strain>
    </source>
</reference>
<dbReference type="Pfam" id="PF02557">
    <property type="entry name" value="VanY"/>
    <property type="match status" value="1"/>
</dbReference>
<keyword evidence="1" id="KW-0812">Transmembrane</keyword>
<keyword evidence="3" id="KW-0121">Carboxypeptidase</keyword>
<organism evidence="3 4">
    <name type="scientific">Streptococcus parauberis</name>
    <dbReference type="NCBI Taxonomy" id="1348"/>
    <lineage>
        <taxon>Bacteria</taxon>
        <taxon>Bacillati</taxon>
        <taxon>Bacillota</taxon>
        <taxon>Bacilli</taxon>
        <taxon>Lactobacillales</taxon>
        <taxon>Streptococcaceae</taxon>
        <taxon>Streptococcus</taxon>
    </lineage>
</organism>
<keyword evidence="1" id="KW-1133">Transmembrane helix</keyword>
<keyword evidence="3" id="KW-0645">Protease</keyword>
<dbReference type="Gene3D" id="3.30.1380.10">
    <property type="match status" value="1"/>
</dbReference>
<proteinExistence type="predicted"/>
<evidence type="ECO:0000313" key="3">
    <source>
        <dbReference type="EMBL" id="PCH13269.1"/>
    </source>
</evidence>
<dbReference type="Proteomes" id="UP000217465">
    <property type="component" value="Unassembled WGS sequence"/>
</dbReference>
<keyword evidence="3" id="KW-0378">Hydrolase</keyword>
<protein>
    <submittedName>
        <fullName evidence="3">D-alanyl-D-alanine carboxypeptidase</fullName>
    </submittedName>
</protein>
<dbReference type="EMBL" id="NSGR01000005">
    <property type="protein sequence ID" value="PCH13269.1"/>
    <property type="molecule type" value="Genomic_DNA"/>
</dbReference>
<evidence type="ECO:0000313" key="4">
    <source>
        <dbReference type="Proteomes" id="UP000217465"/>
    </source>
</evidence>
<name>A0A854WSD8_9STRE</name>
<dbReference type="GO" id="GO:0006508">
    <property type="term" value="P:proteolysis"/>
    <property type="evidence" value="ECO:0007669"/>
    <property type="project" value="InterPro"/>
</dbReference>
<dbReference type="InterPro" id="IPR052179">
    <property type="entry name" value="DD-CPase-like"/>
</dbReference>
<dbReference type="CDD" id="cd14852">
    <property type="entry name" value="LD-carboxypeptidase"/>
    <property type="match status" value="1"/>
</dbReference>
<gene>
    <name evidence="3" type="primary">vanYB_1</name>
    <name evidence="3" type="ORF">A9Y57_00669</name>
</gene>
<evidence type="ECO:0000259" key="2">
    <source>
        <dbReference type="Pfam" id="PF02557"/>
    </source>
</evidence>